<keyword evidence="2" id="KW-0812">Transmembrane</keyword>
<feature type="compositionally biased region" description="Polar residues" evidence="1">
    <location>
        <begin position="209"/>
        <end position="236"/>
    </location>
</feature>
<proteinExistence type="predicted"/>
<reference evidence="3 4" key="1">
    <citation type="submission" date="2016-03" db="EMBL/GenBank/DDBJ databases">
        <title>Comparative genomics of the ectomycorrhizal sister species Rhizopogon vinicolor and Rhizopogon vesiculosus (Basidiomycota: Boletales) reveals a divergence of the mating type B locus.</title>
        <authorList>
            <person name="Mujic A.B."/>
            <person name="Kuo A."/>
            <person name="Tritt A."/>
            <person name="Lipzen A."/>
            <person name="Chen C."/>
            <person name="Johnson J."/>
            <person name="Sharma A."/>
            <person name="Barry K."/>
            <person name="Grigoriev I.V."/>
            <person name="Spatafora J.W."/>
        </authorList>
    </citation>
    <scope>NUCLEOTIDE SEQUENCE [LARGE SCALE GENOMIC DNA]</scope>
    <source>
        <strain evidence="3 4">AM-OR11-056</strain>
    </source>
</reference>
<feature type="compositionally biased region" description="Low complexity" evidence="1">
    <location>
        <begin position="723"/>
        <end position="749"/>
    </location>
</feature>
<protein>
    <submittedName>
        <fullName evidence="3">Uncharacterized protein</fullName>
    </submittedName>
</protein>
<keyword evidence="2" id="KW-0472">Membrane</keyword>
<feature type="compositionally biased region" description="Basic and acidic residues" evidence="1">
    <location>
        <begin position="237"/>
        <end position="249"/>
    </location>
</feature>
<evidence type="ECO:0000256" key="1">
    <source>
        <dbReference type="SAM" id="MobiDB-lite"/>
    </source>
</evidence>
<feature type="compositionally biased region" description="Polar residues" evidence="1">
    <location>
        <begin position="782"/>
        <end position="792"/>
    </location>
</feature>
<feature type="transmembrane region" description="Helical" evidence="2">
    <location>
        <begin position="617"/>
        <end position="633"/>
    </location>
</feature>
<dbReference type="EMBL" id="LVVM01006120">
    <property type="protein sequence ID" value="OJA08916.1"/>
    <property type="molecule type" value="Genomic_DNA"/>
</dbReference>
<evidence type="ECO:0000313" key="3">
    <source>
        <dbReference type="EMBL" id="OJA08916.1"/>
    </source>
</evidence>
<feature type="region of interest" description="Disordered" evidence="1">
    <location>
        <begin position="703"/>
        <end position="792"/>
    </location>
</feature>
<dbReference type="AlphaFoldDB" id="A0A1J8QAX4"/>
<gene>
    <name evidence="3" type="ORF">AZE42_07368</name>
</gene>
<keyword evidence="2" id="KW-1133">Transmembrane helix</keyword>
<evidence type="ECO:0000313" key="4">
    <source>
        <dbReference type="Proteomes" id="UP000183567"/>
    </source>
</evidence>
<accession>A0A1J8QAX4</accession>
<feature type="transmembrane region" description="Helical" evidence="2">
    <location>
        <begin position="529"/>
        <end position="548"/>
    </location>
</feature>
<dbReference type="Proteomes" id="UP000183567">
    <property type="component" value="Unassembled WGS sequence"/>
</dbReference>
<keyword evidence="4" id="KW-1185">Reference proteome</keyword>
<feature type="compositionally biased region" description="Polar residues" evidence="1">
    <location>
        <begin position="133"/>
        <end position="154"/>
    </location>
</feature>
<sequence>MIITQSLTQIFKVLKKWLSRLTQSSVNLVVSLLSLLRHFATRSSRPGNLPTRIFTGALQGNVAGKDPPICSSLLPPGQMSLEVQLEVAGDHPSPSDDPYSRTHARPLRKSTEIPSPEAGKITKAYPSAAEPYQLSSDSVSTLHLSQQAGASQSHPPSPKIPYHQKGKGVDPGERGGKESSVDNRSPSRPPLQVSGSPGQSPLLGPHGLSTPNLRTPSLNSGISRYSSARSIAGSDTRQAEYRTHTESVHSRPVSVRSSFADLHIAPVPGIDRRYHVTAPPDSNEQPGPGVMEYEGPPIGVMVADGVKRYEKCIPRNDDVSDTMVPAMTIAFPVHECLFWLDEFDAKKVLSDCKGITNLSHKGLTIQAQYCIPVAQTLVDEVKNMLVHAKCDHLTSKQSSAAYDVNELRDYLDIVTRITVCPTANQSMEKCHVVIIIGRIMNTFSHNAFINFHGENCARLSFEQTVHGWAYIRSWWMVVFTAVLFLEPETQVQELHKIFADKITRTSRWNAFSSKLKSLNKGGRSVIQTASYMSLVTSLGSIVLGLFFASQGRTSGQSTADEAASFLGDLHDEAHGLESLAMIYSLPKALLMWGMVFFFVAFSMYWCTSGDEPSEVAVATVTLLVFVAIALSIIRTKEGDGWGPPNLALLSHIFNAWKRGVEVTRIKRAQRHGLELLSHLANTWKRGIEFMTMRRRNDDIVLVPMRMTGGPSSHGSDADVDSLRSPSRSSVSPHPISPISTTSIPVHSSHQSGDSNSMLHSVHLHRSPSVVSGVGSSEHERQTAANSGAPTSTVLLRTEESEGVDYTEIMVEDPQELEITQARESPPPTIMVRSATGDAQRMLQDSEIVEY</sequence>
<feature type="transmembrane region" description="Helical" evidence="2">
    <location>
        <begin position="588"/>
        <end position="605"/>
    </location>
</feature>
<feature type="compositionally biased region" description="Basic and acidic residues" evidence="1">
    <location>
        <begin position="167"/>
        <end position="181"/>
    </location>
</feature>
<organism evidence="3 4">
    <name type="scientific">Rhizopogon vesiculosus</name>
    <dbReference type="NCBI Taxonomy" id="180088"/>
    <lineage>
        <taxon>Eukaryota</taxon>
        <taxon>Fungi</taxon>
        <taxon>Dikarya</taxon>
        <taxon>Basidiomycota</taxon>
        <taxon>Agaricomycotina</taxon>
        <taxon>Agaricomycetes</taxon>
        <taxon>Agaricomycetidae</taxon>
        <taxon>Boletales</taxon>
        <taxon>Suillineae</taxon>
        <taxon>Rhizopogonaceae</taxon>
        <taxon>Rhizopogon</taxon>
    </lineage>
</organism>
<feature type="region of interest" description="Disordered" evidence="1">
    <location>
        <begin position="87"/>
        <end position="252"/>
    </location>
</feature>
<dbReference type="OrthoDB" id="2657661at2759"/>
<name>A0A1J8QAX4_9AGAM</name>
<evidence type="ECO:0000256" key="2">
    <source>
        <dbReference type="SAM" id="Phobius"/>
    </source>
</evidence>
<comment type="caution">
    <text evidence="3">The sequence shown here is derived from an EMBL/GenBank/DDBJ whole genome shotgun (WGS) entry which is preliminary data.</text>
</comment>
<feature type="compositionally biased region" description="Low complexity" evidence="1">
    <location>
        <begin position="766"/>
        <end position="775"/>
    </location>
</feature>